<dbReference type="GO" id="GO:0000455">
    <property type="term" value="P:enzyme-directed rRNA pseudouridine synthesis"/>
    <property type="evidence" value="ECO:0007669"/>
    <property type="project" value="TreeGrafter"/>
</dbReference>
<evidence type="ECO:0000259" key="2">
    <source>
        <dbReference type="Pfam" id="PF00849"/>
    </source>
</evidence>
<evidence type="ECO:0000256" key="1">
    <source>
        <dbReference type="ARBA" id="ARBA00010876"/>
    </source>
</evidence>
<protein>
    <recommendedName>
        <fullName evidence="2">Pseudouridine synthase RsuA/RluA-like domain-containing protein</fullName>
    </recommendedName>
</protein>
<evidence type="ECO:0000313" key="4">
    <source>
        <dbReference type="Proteomes" id="UP000177195"/>
    </source>
</evidence>
<dbReference type="EMBL" id="MFVN01000023">
    <property type="protein sequence ID" value="OGI96989.1"/>
    <property type="molecule type" value="Genomic_DNA"/>
</dbReference>
<dbReference type="SUPFAM" id="SSF55120">
    <property type="entry name" value="Pseudouridine synthase"/>
    <property type="match status" value="1"/>
</dbReference>
<dbReference type="Pfam" id="PF00849">
    <property type="entry name" value="PseudoU_synth_2"/>
    <property type="match status" value="1"/>
</dbReference>
<dbReference type="GO" id="GO:0003723">
    <property type="term" value="F:RNA binding"/>
    <property type="evidence" value="ECO:0007669"/>
    <property type="project" value="InterPro"/>
</dbReference>
<accession>A0A1F6XS70</accession>
<dbReference type="Gene3D" id="3.30.2350.10">
    <property type="entry name" value="Pseudouridine synthase"/>
    <property type="match status" value="1"/>
</dbReference>
<dbReference type="PANTHER" id="PTHR21600">
    <property type="entry name" value="MITOCHONDRIAL RNA PSEUDOURIDINE SYNTHASE"/>
    <property type="match status" value="1"/>
</dbReference>
<comment type="similarity">
    <text evidence="1">Belongs to the pseudouridine synthase RluA family.</text>
</comment>
<dbReference type="PANTHER" id="PTHR21600:SF87">
    <property type="entry name" value="RNA PSEUDOURIDYLATE SYNTHASE DOMAIN-CONTAINING PROTEIN 1"/>
    <property type="match status" value="1"/>
</dbReference>
<proteinExistence type="inferred from homology"/>
<dbReference type="CDD" id="cd02869">
    <property type="entry name" value="PseudoU_synth_RluA_like"/>
    <property type="match status" value="1"/>
</dbReference>
<dbReference type="InterPro" id="IPR050188">
    <property type="entry name" value="RluA_PseudoU_synthase"/>
</dbReference>
<reference evidence="3 4" key="1">
    <citation type="journal article" date="2016" name="Nat. Commun.">
        <title>Thousands of microbial genomes shed light on interconnected biogeochemical processes in an aquifer system.</title>
        <authorList>
            <person name="Anantharaman K."/>
            <person name="Brown C.T."/>
            <person name="Hug L.A."/>
            <person name="Sharon I."/>
            <person name="Castelle C.J."/>
            <person name="Probst A.J."/>
            <person name="Thomas B.C."/>
            <person name="Singh A."/>
            <person name="Wilkins M.J."/>
            <person name="Karaoz U."/>
            <person name="Brodie E.L."/>
            <person name="Williams K.H."/>
            <person name="Hubbard S.S."/>
            <person name="Banfield J.F."/>
        </authorList>
    </citation>
    <scope>NUCLEOTIDE SEQUENCE [LARGE SCALE GENOMIC DNA]</scope>
</reference>
<feature type="domain" description="Pseudouridine synthase RsuA/RluA-like" evidence="2">
    <location>
        <begin position="2"/>
        <end position="177"/>
    </location>
</feature>
<dbReference type="InterPro" id="IPR006145">
    <property type="entry name" value="PsdUridine_synth_RsuA/RluA"/>
</dbReference>
<dbReference type="GO" id="GO:0009982">
    <property type="term" value="F:pseudouridine synthase activity"/>
    <property type="evidence" value="ECO:0007669"/>
    <property type="project" value="InterPro"/>
</dbReference>
<dbReference type="AlphaFoldDB" id="A0A1F6XS70"/>
<comment type="caution">
    <text evidence="3">The sequence shown here is derived from an EMBL/GenBank/DDBJ whole genome shotgun (WGS) entry which is preliminary data.</text>
</comment>
<name>A0A1F6XS70_9BACT</name>
<dbReference type="InterPro" id="IPR006224">
    <property type="entry name" value="PsdUridine_synth_RluA-like_CS"/>
</dbReference>
<dbReference type="InterPro" id="IPR020103">
    <property type="entry name" value="PsdUridine_synth_cat_dom_sf"/>
</dbReference>
<organism evidence="3 4">
    <name type="scientific">Candidatus Nomurabacteria bacterium RIFCSPLOWO2_02_FULL_42_17</name>
    <dbReference type="NCBI Taxonomy" id="1801789"/>
    <lineage>
        <taxon>Bacteria</taxon>
        <taxon>Candidatus Nomuraibacteriota</taxon>
    </lineage>
</organism>
<sequence length="235" mass="26119">MLVVNKPAGLLVHSTEKSKEKTLVDFLLKKYPEIKKVGEDSSRPGIVHRLDKDTSGVLVVAKNQRAFDFLKKQFQDHSVKKKYLALVWGELKRERGIINTPIGRSKNDSRKRRAGIGAASKLREALTEYKVLKRFTTPPQGASLPDKEGMGGGNFFTLLEIYPRTGRTHQIRVHLSSIGHPVVGDNLYATHRSIPAGIKRLALHAVSIKFRNPSGKEIKVEAPIPSDLKKAFGIA</sequence>
<dbReference type="GO" id="GO:0140098">
    <property type="term" value="F:catalytic activity, acting on RNA"/>
    <property type="evidence" value="ECO:0007669"/>
    <property type="project" value="UniProtKB-ARBA"/>
</dbReference>
<gene>
    <name evidence="3" type="ORF">A3I25_00780</name>
</gene>
<dbReference type="Proteomes" id="UP000177195">
    <property type="component" value="Unassembled WGS sequence"/>
</dbReference>
<dbReference type="PROSITE" id="PS01129">
    <property type="entry name" value="PSI_RLU"/>
    <property type="match status" value="1"/>
</dbReference>
<evidence type="ECO:0000313" key="3">
    <source>
        <dbReference type="EMBL" id="OGI96989.1"/>
    </source>
</evidence>